<evidence type="ECO:0000259" key="1">
    <source>
        <dbReference type="PROSITE" id="PS50879"/>
    </source>
</evidence>
<reference evidence="2 3" key="1">
    <citation type="journal article" date="2016" name="Genome Biol. Evol.">
        <title>Gene Family Evolution Reflects Adaptation to Soil Environmental Stressors in the Genome of the Collembolan Orchesella cincta.</title>
        <authorList>
            <person name="Faddeeva-Vakhrusheva A."/>
            <person name="Derks M.F."/>
            <person name="Anvar S.Y."/>
            <person name="Agamennone V."/>
            <person name="Suring W."/>
            <person name="Smit S."/>
            <person name="van Straalen N.M."/>
            <person name="Roelofs D."/>
        </authorList>
    </citation>
    <scope>NUCLEOTIDE SEQUENCE [LARGE SCALE GENOMIC DNA]</scope>
    <source>
        <tissue evidence="2">Mixed pool</tissue>
    </source>
</reference>
<evidence type="ECO:0000313" key="2">
    <source>
        <dbReference type="EMBL" id="ODM87276.1"/>
    </source>
</evidence>
<dbReference type="PROSITE" id="PS50879">
    <property type="entry name" value="RNASE_H_1"/>
    <property type="match status" value="1"/>
</dbReference>
<dbReference type="Gene3D" id="3.30.420.10">
    <property type="entry name" value="Ribonuclease H-like superfamily/Ribonuclease H"/>
    <property type="match status" value="1"/>
</dbReference>
<dbReference type="EMBL" id="LJIJ01005684">
    <property type="protein sequence ID" value="ODM87276.1"/>
    <property type="molecule type" value="Genomic_DNA"/>
</dbReference>
<dbReference type="OrthoDB" id="5419617at2759"/>
<dbReference type="AlphaFoldDB" id="A0A1D2M2T8"/>
<dbReference type="STRING" id="48709.A0A1D2M2T8"/>
<dbReference type="Pfam" id="PF00075">
    <property type="entry name" value="RNase_H"/>
    <property type="match status" value="1"/>
</dbReference>
<accession>A0A1D2M2T8</accession>
<keyword evidence="3" id="KW-1185">Reference proteome</keyword>
<proteinExistence type="predicted"/>
<evidence type="ECO:0000313" key="3">
    <source>
        <dbReference type="Proteomes" id="UP000094527"/>
    </source>
</evidence>
<feature type="domain" description="RNase H type-1" evidence="1">
    <location>
        <begin position="262"/>
        <end position="384"/>
    </location>
</feature>
<protein>
    <recommendedName>
        <fullName evidence="1">RNase H type-1 domain-containing protein</fullName>
    </recommendedName>
</protein>
<comment type="caution">
    <text evidence="2">The sequence shown here is derived from an EMBL/GenBank/DDBJ whole genome shotgun (WGS) entry which is preliminary data.</text>
</comment>
<dbReference type="SUPFAM" id="SSF53098">
    <property type="entry name" value="Ribonuclease H-like"/>
    <property type="match status" value="1"/>
</dbReference>
<dbReference type="InterPro" id="IPR036397">
    <property type="entry name" value="RNaseH_sf"/>
</dbReference>
<name>A0A1D2M2T8_ORCCI</name>
<sequence length="534" mass="58913">MDFLHAYGRKAVSTVNGKKVMMSIGAGCPQGGVLSPFLWDCVVDELLVTLREQKALDITKEWCDRVELSVNASKTEAIVFTLKRKLDCPPLLRYGGVEIPFCSTVRYLGITLDQKLTWGPHCEARSRKLCTAFAQCKRAVSTKWGISPRLVKWIYVAVVRPALIYGSVGWVTAVDKICNVGCLEKVQRMALLYITGALSTTPTKALESLMGILPIMVQVRAAALTQCTGWNRMGPGRTREIVVTSQEETTKEWEERGPPNHGIDNVVCYTDGSRHDGRTGAAAIIAWGGEQTALSIPLGTSATVFQAEVLAICWAAKEMSGIPDSKSALQALETWNYMTTLVGECFMALKTLASNHRLELIWIPAHHGYFGNEQVDELAKEAADMVIFGPEPIVPVAMTAVRHAIKSKALDEHNAVWHRYSGARQTKELINVPAQRVITGHSTLRAHLHKIGRADSDICPFCLLEKETSLHFLVMIGSVFRAKNNLKILGNLRRLVNPTLKCVSRNAICVFNFHIKKAEILDRDSLFDSPGGTC</sequence>
<dbReference type="PANTHER" id="PTHR33481:SF1">
    <property type="entry name" value="ENDONUCLEASE_EXONUCLEASE_PHOSPHATASE DOMAIN-CONTAINING PROTEIN-RELATED"/>
    <property type="match status" value="1"/>
</dbReference>
<dbReference type="GO" id="GO:0003676">
    <property type="term" value="F:nucleic acid binding"/>
    <property type="evidence" value="ECO:0007669"/>
    <property type="project" value="InterPro"/>
</dbReference>
<feature type="non-terminal residue" evidence="2">
    <location>
        <position position="534"/>
    </location>
</feature>
<organism evidence="2 3">
    <name type="scientific">Orchesella cincta</name>
    <name type="common">Springtail</name>
    <name type="synonym">Podura cincta</name>
    <dbReference type="NCBI Taxonomy" id="48709"/>
    <lineage>
        <taxon>Eukaryota</taxon>
        <taxon>Metazoa</taxon>
        <taxon>Ecdysozoa</taxon>
        <taxon>Arthropoda</taxon>
        <taxon>Hexapoda</taxon>
        <taxon>Collembola</taxon>
        <taxon>Entomobryomorpha</taxon>
        <taxon>Entomobryoidea</taxon>
        <taxon>Orchesellidae</taxon>
        <taxon>Orchesellinae</taxon>
        <taxon>Orchesella</taxon>
    </lineage>
</organism>
<dbReference type="GO" id="GO:0004523">
    <property type="term" value="F:RNA-DNA hybrid ribonuclease activity"/>
    <property type="evidence" value="ECO:0007669"/>
    <property type="project" value="InterPro"/>
</dbReference>
<dbReference type="Proteomes" id="UP000094527">
    <property type="component" value="Unassembled WGS sequence"/>
</dbReference>
<dbReference type="PANTHER" id="PTHR33481">
    <property type="entry name" value="REVERSE TRANSCRIPTASE"/>
    <property type="match status" value="1"/>
</dbReference>
<dbReference type="InterPro" id="IPR012337">
    <property type="entry name" value="RNaseH-like_sf"/>
</dbReference>
<dbReference type="InterPro" id="IPR002156">
    <property type="entry name" value="RNaseH_domain"/>
</dbReference>
<dbReference type="CDD" id="cd09276">
    <property type="entry name" value="Rnase_HI_RT_non_LTR"/>
    <property type="match status" value="1"/>
</dbReference>
<dbReference type="OMA" id="PSECMER"/>
<gene>
    <name evidence="2" type="ORF">Ocin01_19403</name>
</gene>